<dbReference type="PANTHER" id="PTHR32083:SF34">
    <property type="entry name" value="COILED-COIL DOMAIN-CONTAINING PROTEIN 146"/>
    <property type="match status" value="1"/>
</dbReference>
<evidence type="ECO:0000313" key="3">
    <source>
        <dbReference type="EMBL" id="OLP99576.1"/>
    </source>
</evidence>
<keyword evidence="1" id="KW-0175">Coiled coil</keyword>
<dbReference type="PANTHER" id="PTHR32083">
    <property type="entry name" value="CILIA AND FLAGELLA-ASSOCIATED PROTEIN 58-RELATED"/>
    <property type="match status" value="1"/>
</dbReference>
<proteinExistence type="predicted"/>
<dbReference type="EMBL" id="LSRX01000356">
    <property type="protein sequence ID" value="OLP99576.1"/>
    <property type="molecule type" value="Genomic_DNA"/>
</dbReference>
<name>A0A1Q9DWN0_SYMMI</name>
<accession>A0A1Q9DWN0</accession>
<dbReference type="AlphaFoldDB" id="A0A1Q9DWN0"/>
<dbReference type="GO" id="GO:0005856">
    <property type="term" value="C:cytoskeleton"/>
    <property type="evidence" value="ECO:0007669"/>
    <property type="project" value="TreeGrafter"/>
</dbReference>
<reference evidence="3 4" key="1">
    <citation type="submission" date="2016-02" db="EMBL/GenBank/DDBJ databases">
        <title>Genome analysis of coral dinoflagellate symbionts highlights evolutionary adaptations to a symbiotic lifestyle.</title>
        <authorList>
            <person name="Aranda M."/>
            <person name="Li Y."/>
            <person name="Liew Y.J."/>
            <person name="Baumgarten S."/>
            <person name="Simakov O."/>
            <person name="Wilson M."/>
            <person name="Piel J."/>
            <person name="Ashoor H."/>
            <person name="Bougouffa S."/>
            <person name="Bajic V.B."/>
            <person name="Ryu T."/>
            <person name="Ravasi T."/>
            <person name="Bayer T."/>
            <person name="Micklem G."/>
            <person name="Kim H."/>
            <person name="Bhak J."/>
            <person name="Lajeunesse T.C."/>
            <person name="Voolstra C.R."/>
        </authorList>
    </citation>
    <scope>NUCLEOTIDE SEQUENCE [LARGE SCALE GENOMIC DNA]</scope>
    <source>
        <strain evidence="3 4">CCMP2467</strain>
    </source>
</reference>
<feature type="compositionally biased region" description="Basic and acidic residues" evidence="2">
    <location>
        <begin position="76"/>
        <end position="91"/>
    </location>
</feature>
<keyword evidence="4" id="KW-1185">Reference proteome</keyword>
<gene>
    <name evidence="3" type="ORF">AK812_SmicGene17838</name>
</gene>
<dbReference type="Proteomes" id="UP000186817">
    <property type="component" value="Unassembled WGS sequence"/>
</dbReference>
<dbReference type="OrthoDB" id="10262929at2759"/>
<protein>
    <submittedName>
        <fullName evidence="3">Uncharacterized protein</fullName>
    </submittedName>
</protein>
<feature type="region of interest" description="Disordered" evidence="2">
    <location>
        <begin position="76"/>
        <end position="111"/>
    </location>
</feature>
<evidence type="ECO:0000256" key="1">
    <source>
        <dbReference type="ARBA" id="ARBA00023054"/>
    </source>
</evidence>
<sequence length="150" mass="16957">MNSVNLFQSQIKDVTRKMMATVSELSMHQATAHKLQKERDDVCERAIVARDRLQNGEAPTDTADAEFQKLLQGEHQKELDRQAAAQRKQEEEIVNSNFTRTTAEPRVNAYIPDDDHGLPKAYGVNAPFKPTAQGASMRFIRKPNPKPIEI</sequence>
<organism evidence="3 4">
    <name type="scientific">Symbiodinium microadriaticum</name>
    <name type="common">Dinoflagellate</name>
    <name type="synonym">Zooxanthella microadriatica</name>
    <dbReference type="NCBI Taxonomy" id="2951"/>
    <lineage>
        <taxon>Eukaryota</taxon>
        <taxon>Sar</taxon>
        <taxon>Alveolata</taxon>
        <taxon>Dinophyceae</taxon>
        <taxon>Suessiales</taxon>
        <taxon>Symbiodiniaceae</taxon>
        <taxon>Symbiodinium</taxon>
    </lineage>
</organism>
<evidence type="ECO:0000313" key="4">
    <source>
        <dbReference type="Proteomes" id="UP000186817"/>
    </source>
</evidence>
<comment type="caution">
    <text evidence="3">The sequence shown here is derived from an EMBL/GenBank/DDBJ whole genome shotgun (WGS) entry which is preliminary data.</text>
</comment>
<evidence type="ECO:0000256" key="2">
    <source>
        <dbReference type="SAM" id="MobiDB-lite"/>
    </source>
</evidence>